<evidence type="ECO:0000313" key="3">
    <source>
        <dbReference type="Proteomes" id="UP000622610"/>
    </source>
</evidence>
<comment type="caution">
    <text evidence="2">The sequence shown here is derived from an EMBL/GenBank/DDBJ whole genome shotgun (WGS) entry which is preliminary data.</text>
</comment>
<dbReference type="Proteomes" id="UP000622610">
    <property type="component" value="Unassembled WGS sequence"/>
</dbReference>
<sequence length="69" mass="8263">MNRIQILFGYLFVTSLFYSLFWFVDFFVTLNLKLIFVVLLIIVILIFKIKQGTSRQNPFSFHVSFRNAH</sequence>
<organism evidence="2 3">
    <name type="scientific">Enterococcus alcedinis</name>
    <dbReference type="NCBI Taxonomy" id="1274384"/>
    <lineage>
        <taxon>Bacteria</taxon>
        <taxon>Bacillati</taxon>
        <taxon>Bacillota</taxon>
        <taxon>Bacilli</taxon>
        <taxon>Lactobacillales</taxon>
        <taxon>Enterococcaceae</taxon>
        <taxon>Enterococcus</taxon>
    </lineage>
</organism>
<proteinExistence type="predicted"/>
<gene>
    <name evidence="2" type="ORF">GCM10011482_03590</name>
</gene>
<feature type="transmembrane region" description="Helical" evidence="1">
    <location>
        <begin position="30"/>
        <end position="47"/>
    </location>
</feature>
<dbReference type="AlphaFoldDB" id="A0A917JCJ1"/>
<dbReference type="EMBL" id="BMDT01000001">
    <property type="protein sequence ID" value="GGI64705.1"/>
    <property type="molecule type" value="Genomic_DNA"/>
</dbReference>
<keyword evidence="3" id="KW-1185">Reference proteome</keyword>
<protein>
    <submittedName>
        <fullName evidence="2">Uncharacterized protein</fullName>
    </submittedName>
</protein>
<evidence type="ECO:0000256" key="1">
    <source>
        <dbReference type="SAM" id="Phobius"/>
    </source>
</evidence>
<reference evidence="2" key="1">
    <citation type="journal article" date="2014" name="Int. J. Syst. Evol. Microbiol.">
        <title>Complete genome sequence of Corynebacterium casei LMG S-19264T (=DSM 44701T), isolated from a smear-ripened cheese.</title>
        <authorList>
            <consortium name="US DOE Joint Genome Institute (JGI-PGF)"/>
            <person name="Walter F."/>
            <person name="Albersmeier A."/>
            <person name="Kalinowski J."/>
            <person name="Ruckert C."/>
        </authorList>
    </citation>
    <scope>NUCLEOTIDE SEQUENCE</scope>
    <source>
        <strain evidence="2">CCM 8433</strain>
    </source>
</reference>
<feature type="transmembrane region" description="Helical" evidence="1">
    <location>
        <begin position="7"/>
        <end position="24"/>
    </location>
</feature>
<keyword evidence="1" id="KW-0472">Membrane</keyword>
<evidence type="ECO:0000313" key="2">
    <source>
        <dbReference type="EMBL" id="GGI64705.1"/>
    </source>
</evidence>
<name>A0A917JCJ1_9ENTE</name>
<keyword evidence="1" id="KW-0812">Transmembrane</keyword>
<keyword evidence="1" id="KW-1133">Transmembrane helix</keyword>
<accession>A0A917JCJ1</accession>
<reference evidence="2" key="2">
    <citation type="submission" date="2020-09" db="EMBL/GenBank/DDBJ databases">
        <authorList>
            <person name="Sun Q."/>
            <person name="Sedlacek I."/>
        </authorList>
    </citation>
    <scope>NUCLEOTIDE SEQUENCE</scope>
    <source>
        <strain evidence="2">CCM 8433</strain>
    </source>
</reference>